<evidence type="ECO:0000313" key="11">
    <source>
        <dbReference type="EMBL" id="OLZ56657.1"/>
    </source>
</evidence>
<dbReference type="InterPro" id="IPR004523">
    <property type="entry name" value="Asp-tRNA_synthase_2"/>
</dbReference>
<dbReference type="InterPro" id="IPR002312">
    <property type="entry name" value="Asp/Asn-tRNA-synth_IIb"/>
</dbReference>
<comment type="subcellular location">
    <subcellularLocation>
        <location evidence="1 9">Cytoplasm</location>
    </subcellularLocation>
</comment>
<evidence type="ECO:0000256" key="2">
    <source>
        <dbReference type="ARBA" id="ARBA00005312"/>
    </source>
</evidence>
<feature type="domain" description="Aminoacyl-transfer RNA synthetases class-II family profile" evidence="10">
    <location>
        <begin position="137"/>
        <end position="417"/>
    </location>
</feature>
<evidence type="ECO:0000256" key="3">
    <source>
        <dbReference type="ARBA" id="ARBA00022490"/>
    </source>
</evidence>
<dbReference type="GO" id="GO:0050560">
    <property type="term" value="F:aspartate-tRNA(Asn) ligase activity"/>
    <property type="evidence" value="ECO:0007669"/>
    <property type="project" value="UniProtKB-EC"/>
</dbReference>
<comment type="function">
    <text evidence="9">Aspartyl-tRNA synthetase with relaxed tRNA specificity since it is able to aspartylate not only its cognate tRNA(Asp) but also tRNA(Asn). Reaction proceeds in two steps: L-aspartate is first activated by ATP to form Asp-AMP and then transferred to the acceptor end of tRNA(Asp/Asn).</text>
</comment>
<feature type="site" description="Important for tRNA non-discrimination" evidence="9">
    <location>
        <position position="74"/>
    </location>
</feature>
<dbReference type="GO" id="GO:0005524">
    <property type="term" value="F:ATP binding"/>
    <property type="evidence" value="ECO:0007669"/>
    <property type="project" value="UniProtKB-UniRule"/>
</dbReference>
<dbReference type="EC" id="6.1.1.23" evidence="9"/>
<evidence type="ECO:0000256" key="5">
    <source>
        <dbReference type="ARBA" id="ARBA00022741"/>
    </source>
</evidence>
<name>A0A1R0L2S7_9PSEU</name>
<dbReference type="Pfam" id="PF00152">
    <property type="entry name" value="tRNA-synt_2"/>
    <property type="match status" value="1"/>
</dbReference>
<keyword evidence="4 9" id="KW-0436">Ligase</keyword>
<dbReference type="PANTHER" id="PTHR43450">
    <property type="entry name" value="ASPARTYL-TRNA SYNTHETASE"/>
    <property type="match status" value="1"/>
</dbReference>
<dbReference type="AlphaFoldDB" id="A0A1R0L2S7"/>
<dbReference type="SUPFAM" id="SSF50249">
    <property type="entry name" value="Nucleic acid-binding proteins"/>
    <property type="match status" value="1"/>
</dbReference>
<dbReference type="GO" id="GO:0006422">
    <property type="term" value="P:aspartyl-tRNA aminoacylation"/>
    <property type="evidence" value="ECO:0007669"/>
    <property type="project" value="UniProtKB-UniRule"/>
</dbReference>
<dbReference type="HAMAP" id="MF_02075">
    <property type="entry name" value="Asp_tRNA_synth_type2"/>
    <property type="match status" value="1"/>
</dbReference>
<dbReference type="PANTHER" id="PTHR43450:SF1">
    <property type="entry name" value="ASPARTATE--TRNA LIGASE, CYTOPLASMIC"/>
    <property type="match status" value="1"/>
</dbReference>
<evidence type="ECO:0000259" key="10">
    <source>
        <dbReference type="PROSITE" id="PS50862"/>
    </source>
</evidence>
<dbReference type="STRING" id="76021.BS329_03300"/>
<feature type="binding site" evidence="9">
    <location>
        <begin position="203"/>
        <end position="205"/>
    </location>
    <ligand>
        <name>ATP</name>
        <dbReference type="ChEBI" id="CHEBI:30616"/>
    </ligand>
</feature>
<comment type="caution">
    <text evidence="11">The sequence shown here is derived from an EMBL/GenBank/DDBJ whole genome shotgun (WGS) entry which is preliminary data.</text>
</comment>
<accession>A0A1R0L2S7</accession>
<dbReference type="Gene3D" id="2.40.50.140">
    <property type="entry name" value="Nucleic acid-binding proteins"/>
    <property type="match status" value="1"/>
</dbReference>
<keyword evidence="5 9" id="KW-0547">Nucleotide-binding</keyword>
<feature type="binding site" evidence="9">
    <location>
        <begin position="211"/>
        <end position="213"/>
    </location>
    <ligand>
        <name>ATP</name>
        <dbReference type="ChEBI" id="CHEBI:30616"/>
    </ligand>
</feature>
<feature type="binding site" evidence="9">
    <location>
        <position position="160"/>
    </location>
    <ligand>
        <name>L-aspartate</name>
        <dbReference type="ChEBI" id="CHEBI:29991"/>
    </ligand>
</feature>
<dbReference type="EMBL" id="MQUQ01000002">
    <property type="protein sequence ID" value="OLZ56657.1"/>
    <property type="molecule type" value="Genomic_DNA"/>
</dbReference>
<dbReference type="InterPro" id="IPR045864">
    <property type="entry name" value="aa-tRNA-synth_II/BPL/LPL"/>
</dbReference>
<organism evidence="11 12">
    <name type="scientific">Amycolatopsis coloradensis</name>
    <dbReference type="NCBI Taxonomy" id="76021"/>
    <lineage>
        <taxon>Bacteria</taxon>
        <taxon>Bacillati</taxon>
        <taxon>Actinomycetota</taxon>
        <taxon>Actinomycetes</taxon>
        <taxon>Pseudonocardiales</taxon>
        <taxon>Pseudonocardiaceae</taxon>
        <taxon>Amycolatopsis</taxon>
    </lineage>
</organism>
<evidence type="ECO:0000256" key="6">
    <source>
        <dbReference type="ARBA" id="ARBA00022840"/>
    </source>
</evidence>
<dbReference type="InterPro" id="IPR012340">
    <property type="entry name" value="NA-bd_OB-fold"/>
</dbReference>
<dbReference type="GO" id="GO:0017101">
    <property type="term" value="C:aminoacyl-tRNA synthetase multienzyme complex"/>
    <property type="evidence" value="ECO:0007669"/>
    <property type="project" value="TreeGrafter"/>
</dbReference>
<dbReference type="PRINTS" id="PR01042">
    <property type="entry name" value="TRNASYNTHASP"/>
</dbReference>
<dbReference type="InterPro" id="IPR004364">
    <property type="entry name" value="Aa-tRNA-synt_II"/>
</dbReference>
<dbReference type="Proteomes" id="UP000187486">
    <property type="component" value="Unassembled WGS sequence"/>
</dbReference>
<feature type="region of interest" description="Aspartate" evidence="9">
    <location>
        <begin position="182"/>
        <end position="185"/>
    </location>
</feature>
<comment type="catalytic activity">
    <reaction evidence="9">
        <text>tRNA(Asx) + L-aspartate + ATP = L-aspartyl-tRNA(Asx) + AMP + diphosphate</text>
        <dbReference type="Rhea" id="RHEA:18349"/>
        <dbReference type="Rhea" id="RHEA-COMP:9710"/>
        <dbReference type="Rhea" id="RHEA-COMP:9711"/>
        <dbReference type="ChEBI" id="CHEBI:29991"/>
        <dbReference type="ChEBI" id="CHEBI:30616"/>
        <dbReference type="ChEBI" id="CHEBI:33019"/>
        <dbReference type="ChEBI" id="CHEBI:78442"/>
        <dbReference type="ChEBI" id="CHEBI:78516"/>
        <dbReference type="ChEBI" id="CHEBI:456215"/>
        <dbReference type="EC" id="6.1.1.23"/>
    </reaction>
</comment>
<dbReference type="InterPro" id="IPR006195">
    <property type="entry name" value="aa-tRNA-synth_II"/>
</dbReference>
<feature type="binding site" evidence="9">
    <location>
        <begin position="388"/>
        <end position="391"/>
    </location>
    <ligand>
        <name>ATP</name>
        <dbReference type="ChEBI" id="CHEBI:30616"/>
    </ligand>
</feature>
<evidence type="ECO:0000256" key="1">
    <source>
        <dbReference type="ARBA" id="ARBA00004496"/>
    </source>
</evidence>
<feature type="binding site" evidence="9">
    <location>
        <position position="203"/>
    </location>
    <ligand>
        <name>L-aspartate</name>
        <dbReference type="ChEBI" id="CHEBI:29991"/>
    </ligand>
</feature>
<proteinExistence type="inferred from homology"/>
<dbReference type="GO" id="GO:0004815">
    <property type="term" value="F:aspartate-tRNA ligase activity"/>
    <property type="evidence" value="ECO:0007669"/>
    <property type="project" value="UniProtKB-UniRule"/>
</dbReference>
<evidence type="ECO:0000256" key="9">
    <source>
        <dbReference type="HAMAP-Rule" id="MF_02075"/>
    </source>
</evidence>
<sequence length="417" mass="45688">MISRVLVADLPRHVGERVRIAGWVHRRRQLKSVTFVVVRDRSGLGQVVVAGSGGPPEETVIEVEGLVTANPRAPGGFEVTEPSVGLLSEPAEPPPFDLYRPSLRASLPTVLDNAALALRHPRLKEVFTIAAASVAGFRSALDGLGFTETQTPKIVSSATESGVNVFGIDYFGERAFLAQSPQFYKQALVGVFERVYEVGPVFRAEPHDTARHLAQYTSLDAELGFVEDHHDVMTVLREAVAGMAAAVPASGVVVPEEIPEIHFADAQDLIARLSGEDPRGEPDLAPAHERLLSDWALRTHGSEFLFVTGYPMAKRPFYTHPDPERPAYSNSFDLLFRGLELVTGGQRLHRYADYVTALAVRGESAEPYRDYLDVFAHGMPPHGGFALGLERWTARLLGLPNVRQATLFPRDLHRLAP</sequence>
<dbReference type="InterPro" id="IPR004365">
    <property type="entry name" value="NA-bd_OB_tRNA"/>
</dbReference>
<dbReference type="NCBIfam" id="NF003483">
    <property type="entry name" value="PRK05159.1"/>
    <property type="match status" value="1"/>
</dbReference>
<dbReference type="Gene3D" id="3.30.930.10">
    <property type="entry name" value="Bira Bifunctional Protein, Domain 2"/>
    <property type="match status" value="1"/>
</dbReference>
<feature type="binding site" evidence="9">
    <location>
        <position position="340"/>
    </location>
    <ligand>
        <name>ATP</name>
        <dbReference type="ChEBI" id="CHEBI:30616"/>
    </ligand>
</feature>
<feature type="binding site" evidence="9">
    <location>
        <position position="343"/>
    </location>
    <ligand>
        <name>L-aspartate</name>
        <dbReference type="ChEBI" id="CHEBI:29991"/>
    </ligand>
</feature>
<feature type="binding site" evidence="9">
    <location>
        <position position="347"/>
    </location>
    <ligand>
        <name>L-aspartate</name>
        <dbReference type="ChEBI" id="CHEBI:29991"/>
    </ligand>
</feature>
<keyword evidence="3 9" id="KW-0963">Cytoplasm</keyword>
<evidence type="ECO:0000256" key="8">
    <source>
        <dbReference type="ARBA" id="ARBA00023146"/>
    </source>
</evidence>
<dbReference type="GO" id="GO:0005829">
    <property type="term" value="C:cytosol"/>
    <property type="evidence" value="ECO:0007669"/>
    <property type="project" value="TreeGrafter"/>
</dbReference>
<reference evidence="11 12" key="1">
    <citation type="submission" date="2016-01" db="EMBL/GenBank/DDBJ databases">
        <title>Amycolatopsis coloradensis genome sequencing and assembly.</title>
        <authorList>
            <person name="Mayilraj S."/>
        </authorList>
    </citation>
    <scope>NUCLEOTIDE SEQUENCE [LARGE SCALE GENOMIC DNA]</scope>
    <source>
        <strain evidence="11 12">DSM 44225</strain>
    </source>
</reference>
<gene>
    <name evidence="9" type="primary">aspS</name>
    <name evidence="11" type="ORF">BS329_03300</name>
</gene>
<protein>
    <recommendedName>
        <fullName evidence="9">Aspartate--tRNA(Asp/Asn) ligase</fullName>
        <ecNumber evidence="9">6.1.1.23</ecNumber>
    </recommendedName>
    <alternativeName>
        <fullName evidence="9">Aspartyl-tRNA synthetase</fullName>
        <shortName evidence="9">AspRS</shortName>
    </alternativeName>
    <alternativeName>
        <fullName evidence="9">Non-discriminating aspartyl-tRNA synthetase</fullName>
        <shortName evidence="9">ND-AspRS</shortName>
    </alternativeName>
</protein>
<evidence type="ECO:0000256" key="7">
    <source>
        <dbReference type="ARBA" id="ARBA00022917"/>
    </source>
</evidence>
<dbReference type="GO" id="GO:0003723">
    <property type="term" value="F:RNA binding"/>
    <property type="evidence" value="ECO:0007669"/>
    <property type="project" value="TreeGrafter"/>
</dbReference>
<keyword evidence="7 9" id="KW-0648">Protein biosynthesis</keyword>
<keyword evidence="12" id="KW-1185">Reference proteome</keyword>
<keyword evidence="6 9" id="KW-0067">ATP-binding</keyword>
<comment type="similarity">
    <text evidence="2 9">Belongs to the class-II aminoacyl-tRNA synthetase family. Type 2 subfamily.</text>
</comment>
<dbReference type="RefSeq" id="WP_076155536.1">
    <property type="nucleotide sequence ID" value="NZ_JBEZVB010000076.1"/>
</dbReference>
<dbReference type="Pfam" id="PF01336">
    <property type="entry name" value="tRNA_anti-codon"/>
    <property type="match status" value="1"/>
</dbReference>
<evidence type="ECO:0000313" key="12">
    <source>
        <dbReference type="Proteomes" id="UP000187486"/>
    </source>
</evidence>
<dbReference type="PROSITE" id="PS50862">
    <property type="entry name" value="AA_TRNA_LIGASE_II"/>
    <property type="match status" value="1"/>
</dbReference>
<comment type="subunit">
    <text evidence="9">Homodimer.</text>
</comment>
<keyword evidence="8 9" id="KW-0030">Aminoacyl-tRNA synthetase</keyword>
<dbReference type="SUPFAM" id="SSF55681">
    <property type="entry name" value="Class II aaRS and biotin synthetases"/>
    <property type="match status" value="1"/>
</dbReference>
<evidence type="ECO:0000256" key="4">
    <source>
        <dbReference type="ARBA" id="ARBA00022598"/>
    </source>
</evidence>